<dbReference type="SUPFAM" id="SSF53756">
    <property type="entry name" value="UDP-Glycosyltransferase/glycogen phosphorylase"/>
    <property type="match status" value="1"/>
</dbReference>
<gene>
    <name evidence="2" type="ORF">NC998_13675</name>
</gene>
<dbReference type="EMBL" id="JAMPKM010000007">
    <property type="protein sequence ID" value="MEP0818146.1"/>
    <property type="molecule type" value="Genomic_DNA"/>
</dbReference>
<sequence length="365" mass="41792">MKWPDNSLVIYSNLPIRIESWAPPSVKTGVGGSEEAVIYLGQELAKLGYQVTVFNSCGDMEGEHNGVLYQAVEKFNPHDHFNVLIFHRNWLQPMLMKAQANKTAVWMHDNPHILPQVDEIKHSEFLASFDKLFVLSHFHQSLLPDWIPKDKIFITKNGINLPDFNVDQPPRNPKRLIYISDYLRGIEHLLNQWPDILKEVPDAELHLFYGWQTYDALVQSPLIERFPQLKGKKEQILPLLQQENVYEHGRIGHTQLISELYKSGIYVYPCHFPEVFCISGLKAQACGCVPVVTNYAALAETIQSGIKIDGCGGEPDVDKAFAAAVIDLLKHPEKQESMRQNVMALKPFWGWDQVAQQWHDEFLKN</sequence>
<dbReference type="Gene3D" id="3.40.50.2000">
    <property type="entry name" value="Glycogen Phosphorylase B"/>
    <property type="match status" value="2"/>
</dbReference>
<dbReference type="PANTHER" id="PTHR12526">
    <property type="entry name" value="GLYCOSYLTRANSFERASE"/>
    <property type="match status" value="1"/>
</dbReference>
<evidence type="ECO:0000259" key="1">
    <source>
        <dbReference type="Pfam" id="PF00534"/>
    </source>
</evidence>
<dbReference type="CDD" id="cd03801">
    <property type="entry name" value="GT4_PimA-like"/>
    <property type="match status" value="1"/>
</dbReference>
<reference evidence="2 3" key="1">
    <citation type="submission" date="2022-04" db="EMBL/GenBank/DDBJ databases">
        <title>Positive selection, recombination, and allopatry shape intraspecific diversity of widespread and dominant cyanobacteria.</title>
        <authorList>
            <person name="Wei J."/>
            <person name="Shu W."/>
            <person name="Hu C."/>
        </authorList>
    </citation>
    <scope>NUCLEOTIDE SEQUENCE [LARGE SCALE GENOMIC DNA]</scope>
    <source>
        <strain evidence="2 3">GB2-A4</strain>
    </source>
</reference>
<dbReference type="InterPro" id="IPR001296">
    <property type="entry name" value="Glyco_trans_1"/>
</dbReference>
<comment type="caution">
    <text evidence="2">The sequence shown here is derived from an EMBL/GenBank/DDBJ whole genome shotgun (WGS) entry which is preliminary data.</text>
</comment>
<proteinExistence type="predicted"/>
<feature type="domain" description="Glycosyl transferase family 1" evidence="1">
    <location>
        <begin position="170"/>
        <end position="341"/>
    </location>
</feature>
<organism evidence="2 3">
    <name type="scientific">Trichocoleus desertorum GB2-A4</name>
    <dbReference type="NCBI Taxonomy" id="2933944"/>
    <lineage>
        <taxon>Bacteria</taxon>
        <taxon>Bacillati</taxon>
        <taxon>Cyanobacteriota</taxon>
        <taxon>Cyanophyceae</taxon>
        <taxon>Leptolyngbyales</taxon>
        <taxon>Trichocoleusaceae</taxon>
        <taxon>Trichocoleus</taxon>
    </lineage>
</organism>
<dbReference type="RefSeq" id="WP_190432609.1">
    <property type="nucleotide sequence ID" value="NZ_JAMPKM010000007.1"/>
</dbReference>
<evidence type="ECO:0000313" key="2">
    <source>
        <dbReference type="EMBL" id="MEP0818146.1"/>
    </source>
</evidence>
<dbReference type="Pfam" id="PF00534">
    <property type="entry name" value="Glycos_transf_1"/>
    <property type="match status" value="1"/>
</dbReference>
<name>A0ABV0J8N5_9CYAN</name>
<evidence type="ECO:0000313" key="3">
    <source>
        <dbReference type="Proteomes" id="UP001464891"/>
    </source>
</evidence>
<accession>A0ABV0J8N5</accession>
<keyword evidence="3" id="KW-1185">Reference proteome</keyword>
<dbReference type="Proteomes" id="UP001464891">
    <property type="component" value="Unassembled WGS sequence"/>
</dbReference>
<protein>
    <submittedName>
        <fullName evidence="2">Glycosyltransferase family 4 protein</fullName>
    </submittedName>
</protein>